<accession>A0A4U8TQ29</accession>
<name>A0A4U8TQ29_9HELI</name>
<dbReference type="AlphaFoldDB" id="A0A4U8TQ29"/>
<dbReference type="InterPro" id="IPR036380">
    <property type="entry name" value="Isochorismatase-like_sf"/>
</dbReference>
<dbReference type="Pfam" id="PF00857">
    <property type="entry name" value="Isochorismatase"/>
    <property type="match status" value="1"/>
</dbReference>
<evidence type="ECO:0000313" key="2">
    <source>
        <dbReference type="EMBL" id="TLE02731.1"/>
    </source>
</evidence>
<dbReference type="SUPFAM" id="SSF52499">
    <property type="entry name" value="Isochorismatase-like hydrolases"/>
    <property type="match status" value="1"/>
</dbReference>
<sequence>MRSVLKTKRTLFVCIDVQEKLVEKMAHKDKVIKNTNILLHSAKELHIPMLITEQYPKGLGKTHSAISIPQGVHTLEKTSFGIFGDEKIASFIAQSKAKTLVLFGIESHICVLQSIIEARNLGYECILAADACSSRDEQNHQLALNFFNTQGVVILPTESILFRILGDAKHASFKTISALIK</sequence>
<dbReference type="PANTHER" id="PTHR14119:SF3">
    <property type="entry name" value="ISOCHORISMATASE DOMAIN-CONTAINING PROTEIN 2"/>
    <property type="match status" value="1"/>
</dbReference>
<dbReference type="RefSeq" id="WP_034362887.1">
    <property type="nucleotide sequence ID" value="NZ_CAJUDB010000001.1"/>
</dbReference>
<dbReference type="InterPro" id="IPR050993">
    <property type="entry name" value="Isochorismatase_domain"/>
</dbReference>
<evidence type="ECO:0000259" key="1">
    <source>
        <dbReference type="Pfam" id="PF00857"/>
    </source>
</evidence>
<feature type="domain" description="Isochorismatase-like" evidence="1">
    <location>
        <begin position="10"/>
        <end position="158"/>
    </location>
</feature>
<reference evidence="2 3" key="1">
    <citation type="journal article" date="2014" name="Genome Announc.">
        <title>Draft genome sequences of eight enterohepatic helicobacter species isolated from both laboratory and wild rodents.</title>
        <authorList>
            <person name="Sheh A."/>
            <person name="Shen Z."/>
            <person name="Fox J.G."/>
        </authorList>
    </citation>
    <scope>NUCLEOTIDE SEQUENCE [LARGE SCALE GENOMIC DNA]</scope>
    <source>
        <strain evidence="2 3">MIT 01-6451</strain>
    </source>
</reference>
<dbReference type="Proteomes" id="UP000029707">
    <property type="component" value="Unassembled WGS sequence"/>
</dbReference>
<dbReference type="InterPro" id="IPR000868">
    <property type="entry name" value="Isochorismatase-like_dom"/>
</dbReference>
<evidence type="ECO:0000313" key="3">
    <source>
        <dbReference type="Proteomes" id="UP000029707"/>
    </source>
</evidence>
<dbReference type="Gene3D" id="3.40.50.850">
    <property type="entry name" value="Isochorismatase-like"/>
    <property type="match status" value="1"/>
</dbReference>
<dbReference type="EMBL" id="JRMQ02000002">
    <property type="protein sequence ID" value="TLE02731.1"/>
    <property type="molecule type" value="Genomic_DNA"/>
</dbReference>
<proteinExistence type="predicted"/>
<gene>
    <name evidence="2" type="ORF">LS65_002040</name>
</gene>
<organism evidence="2 3">
    <name type="scientific">Helicobacter japonicus</name>
    <dbReference type="NCBI Taxonomy" id="425400"/>
    <lineage>
        <taxon>Bacteria</taxon>
        <taxon>Pseudomonadati</taxon>
        <taxon>Campylobacterota</taxon>
        <taxon>Epsilonproteobacteria</taxon>
        <taxon>Campylobacterales</taxon>
        <taxon>Helicobacteraceae</taxon>
        <taxon>Helicobacter</taxon>
    </lineage>
</organism>
<comment type="caution">
    <text evidence="2">The sequence shown here is derived from an EMBL/GenBank/DDBJ whole genome shotgun (WGS) entry which is preliminary data.</text>
</comment>
<protein>
    <submittedName>
        <fullName evidence="2">Isochorismatase family protein</fullName>
    </submittedName>
</protein>
<keyword evidence="3" id="KW-1185">Reference proteome</keyword>
<dbReference type="OrthoDB" id="9796958at2"/>
<dbReference type="STRING" id="425400.LS65_07960"/>
<dbReference type="PANTHER" id="PTHR14119">
    <property type="entry name" value="HYDROLASE"/>
    <property type="match status" value="1"/>
</dbReference>